<evidence type="ECO:0000256" key="1">
    <source>
        <dbReference type="SAM" id="MobiDB-lite"/>
    </source>
</evidence>
<gene>
    <name evidence="2" type="ORF">TI39_contig4202g00053</name>
</gene>
<proteinExistence type="predicted"/>
<protein>
    <submittedName>
        <fullName evidence="2">Uncharacterized protein</fullName>
    </submittedName>
</protein>
<sequence>MNLSPVVSRRISFFIIPDAHVKVQRKRNPTSYNDACHIALLNGPAWADFHSLKRASTAVQAFYNHEYDMLIRGKSLSIVMDMVVHAVDPTRHIPTFLLGPVAPLPFLQPFTRLQVNTTYTIEERIRPGSSVESDIAVENVTATYRLHPPGSPAAPQPGQADDLLAITFRNLHAKAKPNSDTAFAIATIDGLEWALRHQLVAQGHVPTPYLPAINARGLFDLGVLFADRAILCAEAMEAVIQAQPRFVIGDHACGVEWQLWVEALEESDSDDDTKQEDGAGGEGDTSGQVDSEGNTRSSEKEVSGHDSEPKKNPYVADEYDSTSEYGADDEKEFGDDEFSEERGSAATADEELDPTKLGALKEGNKTV</sequence>
<reference evidence="2 3" key="1">
    <citation type="submission" date="2015-03" db="EMBL/GenBank/DDBJ databases">
        <title>RNA-seq based gene annotation and comparative genomics of four Zymoseptoria species reveal species-specific pathogenicity related genes and transposable element activity.</title>
        <authorList>
            <person name="Grandaubert J."/>
            <person name="Bhattacharyya A."/>
            <person name="Stukenbrock E.H."/>
        </authorList>
    </citation>
    <scope>NUCLEOTIDE SEQUENCE [LARGE SCALE GENOMIC DNA]</scope>
    <source>
        <strain evidence="2 3">Zb18110</strain>
    </source>
</reference>
<organism evidence="2 3">
    <name type="scientific">Zymoseptoria brevis</name>
    <dbReference type="NCBI Taxonomy" id="1047168"/>
    <lineage>
        <taxon>Eukaryota</taxon>
        <taxon>Fungi</taxon>
        <taxon>Dikarya</taxon>
        <taxon>Ascomycota</taxon>
        <taxon>Pezizomycotina</taxon>
        <taxon>Dothideomycetes</taxon>
        <taxon>Dothideomycetidae</taxon>
        <taxon>Mycosphaerellales</taxon>
        <taxon>Mycosphaerellaceae</taxon>
        <taxon>Zymoseptoria</taxon>
    </lineage>
</organism>
<name>A0A0F4GAG1_9PEZI</name>
<comment type="caution">
    <text evidence="2">The sequence shown here is derived from an EMBL/GenBank/DDBJ whole genome shotgun (WGS) entry which is preliminary data.</text>
</comment>
<dbReference type="Proteomes" id="UP000033647">
    <property type="component" value="Unassembled WGS sequence"/>
</dbReference>
<feature type="compositionally biased region" description="Polar residues" evidence="1">
    <location>
        <begin position="285"/>
        <end position="296"/>
    </location>
</feature>
<evidence type="ECO:0000313" key="3">
    <source>
        <dbReference type="Proteomes" id="UP000033647"/>
    </source>
</evidence>
<feature type="compositionally biased region" description="Basic and acidic residues" evidence="1">
    <location>
        <begin position="297"/>
        <end position="311"/>
    </location>
</feature>
<dbReference type="AlphaFoldDB" id="A0A0F4GAG1"/>
<dbReference type="EMBL" id="LAFY01004161">
    <property type="protein sequence ID" value="KJX94334.1"/>
    <property type="molecule type" value="Genomic_DNA"/>
</dbReference>
<evidence type="ECO:0000313" key="2">
    <source>
        <dbReference type="EMBL" id="KJX94334.1"/>
    </source>
</evidence>
<accession>A0A0F4GAG1</accession>
<dbReference type="OrthoDB" id="10352019at2759"/>
<feature type="compositionally biased region" description="Acidic residues" evidence="1">
    <location>
        <begin position="317"/>
        <end position="339"/>
    </location>
</feature>
<feature type="region of interest" description="Disordered" evidence="1">
    <location>
        <begin position="266"/>
        <end position="367"/>
    </location>
</feature>
<keyword evidence="3" id="KW-1185">Reference proteome</keyword>